<keyword evidence="6 8" id="KW-1133">Transmembrane helix</keyword>
<organism evidence="9 10">
    <name type="scientific">Ruminococcus albus (strain ATCC 27210 / DSM 20455 / JCM 14654 / NCDO 2250 / 7)</name>
    <dbReference type="NCBI Taxonomy" id="697329"/>
    <lineage>
        <taxon>Bacteria</taxon>
        <taxon>Bacillati</taxon>
        <taxon>Bacillota</taxon>
        <taxon>Clostridia</taxon>
        <taxon>Eubacteriales</taxon>
        <taxon>Oscillospiraceae</taxon>
        <taxon>Ruminococcus</taxon>
    </lineage>
</organism>
<dbReference type="EMBL" id="CP002403">
    <property type="protein sequence ID" value="ADU23269.1"/>
    <property type="molecule type" value="Genomic_DNA"/>
</dbReference>
<comment type="similarity">
    <text evidence="2">Belongs to the auxin efflux carrier (TC 2.A.69) family.</text>
</comment>
<proteinExistence type="inferred from homology"/>
<dbReference type="Gene3D" id="1.20.1530.20">
    <property type="match status" value="1"/>
</dbReference>
<keyword evidence="3" id="KW-0813">Transport</keyword>
<dbReference type="InterPro" id="IPR004776">
    <property type="entry name" value="Mem_transp_PIN-like"/>
</dbReference>
<evidence type="ECO:0000256" key="4">
    <source>
        <dbReference type="ARBA" id="ARBA00022475"/>
    </source>
</evidence>
<evidence type="ECO:0000256" key="8">
    <source>
        <dbReference type="SAM" id="Phobius"/>
    </source>
</evidence>
<dbReference type="Proteomes" id="UP000006919">
    <property type="component" value="Chromosome"/>
</dbReference>
<keyword evidence="4" id="KW-1003">Cell membrane</keyword>
<dbReference type="Pfam" id="PF03547">
    <property type="entry name" value="Mem_trans"/>
    <property type="match status" value="2"/>
</dbReference>
<evidence type="ECO:0000313" key="9">
    <source>
        <dbReference type="EMBL" id="ADU23269.1"/>
    </source>
</evidence>
<dbReference type="HOGENOM" id="CLU_056175_1_0_9"/>
<feature type="transmembrane region" description="Helical" evidence="8">
    <location>
        <begin position="238"/>
        <end position="259"/>
    </location>
</feature>
<dbReference type="STRING" id="697329.Rumal_2800"/>
<gene>
    <name evidence="9" type="ordered locus">Rumal_2800</name>
</gene>
<evidence type="ECO:0000313" key="10">
    <source>
        <dbReference type="Proteomes" id="UP000006919"/>
    </source>
</evidence>
<keyword evidence="7 8" id="KW-0472">Membrane</keyword>
<dbReference type="GO" id="GO:0005886">
    <property type="term" value="C:plasma membrane"/>
    <property type="evidence" value="ECO:0007669"/>
    <property type="project" value="UniProtKB-SubCell"/>
</dbReference>
<protein>
    <submittedName>
        <fullName evidence="9">Auxin Efflux Carrier</fullName>
    </submittedName>
</protein>
<sequence length="293" mass="32358">MFIILIIGLGCSMKGLITKEGNKQLSKVALYIVNPMLIFMSYQDCEYSSTLLKGLLWSFLLSGISFGVMILLSTLIISQKRPEHSLERFSVVYSNCGFIGMPLIRGIYGTEGVLYLTAYITLFNILVWTHGYMTMKESRDFKSFVKAASSPSVIAVFIGLVFYLAQIRLPDVLHTSLQYVSDMNTPLAMLIAGSATAQTNIIKALKNKALYMVSVYKLLALPLVAFLLVHFLPAPHMVKMVVLIASACPVATTGTMFAIQFDKNPERCSEFFAVTTLLSGITLPIVTMLGEML</sequence>
<feature type="transmembrane region" description="Helical" evidence="8">
    <location>
        <begin position="271"/>
        <end position="290"/>
    </location>
</feature>
<feature type="transmembrane region" description="Helical" evidence="8">
    <location>
        <begin position="89"/>
        <end position="108"/>
    </location>
</feature>
<feature type="transmembrane region" description="Helical" evidence="8">
    <location>
        <begin position="55"/>
        <end position="77"/>
    </location>
</feature>
<feature type="transmembrane region" description="Helical" evidence="8">
    <location>
        <begin position="209"/>
        <end position="232"/>
    </location>
</feature>
<dbReference type="InterPro" id="IPR038770">
    <property type="entry name" value="Na+/solute_symporter_sf"/>
</dbReference>
<dbReference type="PANTHER" id="PTHR36838:SF1">
    <property type="entry name" value="SLR1864 PROTEIN"/>
    <property type="match status" value="1"/>
</dbReference>
<dbReference type="eggNOG" id="COG0679">
    <property type="taxonomic scope" value="Bacteria"/>
</dbReference>
<evidence type="ECO:0000256" key="3">
    <source>
        <dbReference type="ARBA" id="ARBA00022448"/>
    </source>
</evidence>
<comment type="subcellular location">
    <subcellularLocation>
        <location evidence="1">Cell membrane</location>
        <topology evidence="1">Multi-pass membrane protein</topology>
    </subcellularLocation>
</comment>
<reference evidence="9 10" key="1">
    <citation type="journal article" date="2011" name="J. Bacteriol.">
        <title>Complete genome of the cellulolytic ruminal bacterium Ruminococcus albus 7.</title>
        <authorList>
            <person name="Suen G."/>
            <person name="Stevenson D.M."/>
            <person name="Bruce D.C."/>
            <person name="Chertkov O."/>
            <person name="Copeland A."/>
            <person name="Cheng J.F."/>
            <person name="Detter C."/>
            <person name="Detter J.C."/>
            <person name="Goodwin L.A."/>
            <person name="Han C.S."/>
            <person name="Hauser L.J."/>
            <person name="Ivanova N.N."/>
            <person name="Kyrpides N.C."/>
            <person name="Land M.L."/>
            <person name="Lapidus A."/>
            <person name="Lucas S."/>
            <person name="Ovchinnikova G."/>
            <person name="Pitluck S."/>
            <person name="Tapia R."/>
            <person name="Woyke T."/>
            <person name="Boyum J."/>
            <person name="Mead D."/>
            <person name="Weimer P.J."/>
        </authorList>
    </citation>
    <scope>NUCLEOTIDE SEQUENCE [LARGE SCALE GENOMIC DNA]</scope>
    <source>
        <strain evidence="10">ATCC 27210 / DSM 20455 / JCM 14654 / NCDO 2250 / 7</strain>
    </source>
</reference>
<feature type="transmembrane region" description="Helical" evidence="8">
    <location>
        <begin position="144"/>
        <end position="165"/>
    </location>
</feature>
<evidence type="ECO:0000256" key="5">
    <source>
        <dbReference type="ARBA" id="ARBA00022692"/>
    </source>
</evidence>
<keyword evidence="5 8" id="KW-0812">Transmembrane</keyword>
<evidence type="ECO:0000256" key="1">
    <source>
        <dbReference type="ARBA" id="ARBA00004651"/>
    </source>
</evidence>
<evidence type="ECO:0000256" key="7">
    <source>
        <dbReference type="ARBA" id="ARBA00023136"/>
    </source>
</evidence>
<evidence type="ECO:0000256" key="2">
    <source>
        <dbReference type="ARBA" id="ARBA00010145"/>
    </source>
</evidence>
<dbReference type="GO" id="GO:0055085">
    <property type="term" value="P:transmembrane transport"/>
    <property type="evidence" value="ECO:0007669"/>
    <property type="project" value="InterPro"/>
</dbReference>
<dbReference type="AlphaFoldDB" id="E6UHY2"/>
<dbReference type="KEGG" id="ral:Rumal_2800"/>
<accession>E6UHY2</accession>
<evidence type="ECO:0000256" key="6">
    <source>
        <dbReference type="ARBA" id="ARBA00022989"/>
    </source>
</evidence>
<dbReference type="OrthoDB" id="9798064at2"/>
<dbReference type="PANTHER" id="PTHR36838">
    <property type="entry name" value="AUXIN EFFLUX CARRIER FAMILY PROTEIN"/>
    <property type="match status" value="1"/>
</dbReference>
<feature type="transmembrane region" description="Helical" evidence="8">
    <location>
        <begin position="114"/>
        <end position="132"/>
    </location>
</feature>
<name>E6UHY2_RUMA7</name>